<dbReference type="Proteomes" id="UP000032522">
    <property type="component" value="Unassembled WGS sequence"/>
</dbReference>
<protein>
    <recommendedName>
        <fullName evidence="3">DUF488 family protein</fullName>
    </recommendedName>
</protein>
<dbReference type="InterPro" id="IPR052552">
    <property type="entry name" value="YeaO-like"/>
</dbReference>
<gene>
    <name evidence="1" type="ORF">LG52_3350</name>
</gene>
<dbReference type="AlphaFoldDB" id="A0A0D8BYB0"/>
<proteinExistence type="predicted"/>
<dbReference type="OrthoDB" id="9790745at2"/>
<dbReference type="RefSeq" id="WP_122983788.1">
    <property type="nucleotide sequence ID" value="NZ_JYBP01000003.1"/>
</dbReference>
<evidence type="ECO:0000313" key="1">
    <source>
        <dbReference type="EMBL" id="KJE28352.1"/>
    </source>
</evidence>
<organism evidence="1 2">
    <name type="scientific">Geobacillus kaustophilus</name>
    <dbReference type="NCBI Taxonomy" id="1462"/>
    <lineage>
        <taxon>Bacteria</taxon>
        <taxon>Bacillati</taxon>
        <taxon>Bacillota</taxon>
        <taxon>Bacilli</taxon>
        <taxon>Bacillales</taxon>
        <taxon>Anoxybacillaceae</taxon>
        <taxon>Geobacillus</taxon>
        <taxon>Geobacillus thermoleovorans group</taxon>
    </lineage>
</organism>
<evidence type="ECO:0000313" key="2">
    <source>
        <dbReference type="Proteomes" id="UP000032522"/>
    </source>
</evidence>
<dbReference type="Pfam" id="PF22752">
    <property type="entry name" value="DUF488-N3i"/>
    <property type="match status" value="1"/>
</dbReference>
<name>A0A0D8BYB0_GEOKU</name>
<comment type="caution">
    <text evidence="1">The sequence shown here is derived from an EMBL/GenBank/DDBJ whole genome shotgun (WGS) entry which is preliminary data.</text>
</comment>
<sequence length="53" mass="5988">MNRRTDTTKQALVTELLSLSGTVMLLYAAKDEQHNHAVVLREFLRNIAKEGFG</sequence>
<evidence type="ECO:0008006" key="3">
    <source>
        <dbReference type="Google" id="ProtNLM"/>
    </source>
</evidence>
<accession>A0A0D8BYB0</accession>
<dbReference type="EMBL" id="JYBP01000003">
    <property type="protein sequence ID" value="KJE28352.1"/>
    <property type="molecule type" value="Genomic_DNA"/>
</dbReference>
<reference evidence="1 2" key="1">
    <citation type="submission" date="2015-01" db="EMBL/GenBank/DDBJ databases">
        <authorList>
            <person name="Filippidou S."/>
            <person name="Jeanneret N."/>
            <person name="Russel-Delif L."/>
            <person name="Junier T."/>
            <person name="Wunderlin T."/>
            <person name="Molina V."/>
            <person name="Johnson S.L."/>
            <person name="Davenport K.W."/>
            <person name="Chain P.S."/>
            <person name="Dorador C."/>
            <person name="Junier P."/>
        </authorList>
    </citation>
    <scope>NUCLEOTIDE SEQUENCE [LARGE SCALE GENOMIC DNA]</scope>
    <source>
        <strain evidence="1 2">Et7/4</strain>
    </source>
</reference>
<dbReference type="PATRIC" id="fig|1462.6.peg.3690"/>